<dbReference type="InterPro" id="IPR003644">
    <property type="entry name" value="Calx_beta"/>
</dbReference>
<dbReference type="GO" id="GO:0033627">
    <property type="term" value="P:cell adhesion mediated by integrin"/>
    <property type="evidence" value="ECO:0007669"/>
    <property type="project" value="TreeGrafter"/>
</dbReference>
<keyword evidence="8" id="KW-0106">Calcium</keyword>
<dbReference type="InterPro" id="IPR013783">
    <property type="entry name" value="Ig-like_fold"/>
</dbReference>
<dbReference type="InterPro" id="IPR036465">
    <property type="entry name" value="vWFA_dom_sf"/>
</dbReference>
<evidence type="ECO:0000256" key="1">
    <source>
        <dbReference type="ARBA" id="ARBA00004251"/>
    </source>
</evidence>
<dbReference type="Pfam" id="PF07965">
    <property type="entry name" value="Integrin_B_tail"/>
    <property type="match status" value="1"/>
</dbReference>
<dbReference type="Gene3D" id="4.10.1240.30">
    <property type="match status" value="1"/>
</dbReference>
<dbReference type="GO" id="GO:0007160">
    <property type="term" value="P:cell-matrix adhesion"/>
    <property type="evidence" value="ECO:0007669"/>
    <property type="project" value="TreeGrafter"/>
</dbReference>
<dbReference type="InterPro" id="IPR000742">
    <property type="entry name" value="EGF"/>
</dbReference>
<protein>
    <recommendedName>
        <fullName evidence="14">Integrin beta</fullName>
    </recommendedName>
</protein>
<evidence type="ECO:0000256" key="7">
    <source>
        <dbReference type="ARBA" id="ARBA00022737"/>
    </source>
</evidence>
<evidence type="ECO:0000256" key="4">
    <source>
        <dbReference type="ARBA" id="ARBA00022536"/>
    </source>
</evidence>
<evidence type="ECO:0000256" key="6">
    <source>
        <dbReference type="ARBA" id="ARBA00022729"/>
    </source>
</evidence>
<dbReference type="SUPFAM" id="SSF53300">
    <property type="entry name" value="vWA-like"/>
    <property type="match status" value="1"/>
</dbReference>
<dbReference type="Gene3D" id="3.40.50.410">
    <property type="entry name" value="von Willebrand factor, type A domain"/>
    <property type="match status" value="1"/>
</dbReference>
<dbReference type="GO" id="GO:0009986">
    <property type="term" value="C:cell surface"/>
    <property type="evidence" value="ECO:0007669"/>
    <property type="project" value="TreeGrafter"/>
</dbReference>
<evidence type="ECO:0000256" key="14">
    <source>
        <dbReference type="RuleBase" id="RU000633"/>
    </source>
</evidence>
<reference evidence="17" key="2">
    <citation type="submission" date="2025-08" db="UniProtKB">
        <authorList>
            <consortium name="Ensembl"/>
        </authorList>
    </citation>
    <scope>IDENTIFICATION</scope>
</reference>
<dbReference type="PANTHER" id="PTHR10082:SF42">
    <property type="entry name" value="INTEGRIN BETA-4"/>
    <property type="match status" value="1"/>
</dbReference>
<dbReference type="SUPFAM" id="SSF57196">
    <property type="entry name" value="EGF/Laminin"/>
    <property type="match status" value="1"/>
</dbReference>
<dbReference type="PROSITE" id="PS00022">
    <property type="entry name" value="EGF_1"/>
    <property type="match status" value="1"/>
</dbReference>
<evidence type="ECO:0000256" key="11">
    <source>
        <dbReference type="ARBA" id="ARBA00023136"/>
    </source>
</evidence>
<dbReference type="Pfam" id="PF00041">
    <property type="entry name" value="fn3"/>
    <property type="match status" value="4"/>
</dbReference>
<dbReference type="Gene3D" id="2.10.25.10">
    <property type="entry name" value="Laminin"/>
    <property type="match status" value="3"/>
</dbReference>
<keyword evidence="14" id="KW-0130">Cell adhesion</keyword>
<accession>A0A671XBU3</accession>
<evidence type="ECO:0000256" key="2">
    <source>
        <dbReference type="ARBA" id="ARBA00007449"/>
    </source>
</evidence>
<keyword evidence="5 14" id="KW-0812">Transmembrane</keyword>
<evidence type="ECO:0000256" key="13">
    <source>
        <dbReference type="ARBA" id="ARBA00023180"/>
    </source>
</evidence>
<dbReference type="PRINTS" id="PR00014">
    <property type="entry name" value="FNTYPEIII"/>
</dbReference>
<evidence type="ECO:0000256" key="8">
    <source>
        <dbReference type="ARBA" id="ARBA00022837"/>
    </source>
</evidence>
<evidence type="ECO:0000256" key="9">
    <source>
        <dbReference type="ARBA" id="ARBA00022989"/>
    </source>
</evidence>
<dbReference type="InterPro" id="IPR036349">
    <property type="entry name" value="Integrin_bsu_tail_dom_sf"/>
</dbReference>
<feature type="domain" description="Fibronectin type-III" evidence="16">
    <location>
        <begin position="1265"/>
        <end position="1364"/>
    </location>
</feature>
<dbReference type="GeneTree" id="ENSGT01150000286919"/>
<dbReference type="FunFam" id="3.40.50.410:FF:000036">
    <property type="entry name" value="Integrin beta"/>
    <property type="match status" value="1"/>
</dbReference>
<dbReference type="GO" id="GO:0016477">
    <property type="term" value="P:cell migration"/>
    <property type="evidence" value="ECO:0007669"/>
    <property type="project" value="TreeGrafter"/>
</dbReference>
<keyword evidence="6 15" id="KW-0732">Signal</keyword>
<feature type="chain" id="PRO_5025532367" description="Integrin beta" evidence="15">
    <location>
        <begin position="19"/>
        <end position="1779"/>
    </location>
</feature>
<feature type="domain" description="Fibronectin type-III" evidence="16">
    <location>
        <begin position="1620"/>
        <end position="1716"/>
    </location>
</feature>
<dbReference type="GO" id="GO:0007229">
    <property type="term" value="P:integrin-mediated signaling pathway"/>
    <property type="evidence" value="ECO:0007669"/>
    <property type="project" value="UniProtKB-KW"/>
</dbReference>
<evidence type="ECO:0000256" key="12">
    <source>
        <dbReference type="ARBA" id="ARBA00023157"/>
    </source>
</evidence>
<dbReference type="SUPFAM" id="SSF49265">
    <property type="entry name" value="Fibronectin type III"/>
    <property type="match status" value="2"/>
</dbReference>
<dbReference type="SMART" id="SM00060">
    <property type="entry name" value="FN3"/>
    <property type="match status" value="4"/>
</dbReference>
<dbReference type="PANTHER" id="PTHR10082">
    <property type="entry name" value="INTEGRIN BETA SUBUNIT"/>
    <property type="match status" value="1"/>
</dbReference>
<gene>
    <name evidence="17" type="primary">ITGB4</name>
    <name evidence="17" type="synonym">itgb4</name>
</gene>
<dbReference type="Proteomes" id="UP000472265">
    <property type="component" value="Chromosome 20"/>
</dbReference>
<keyword evidence="11" id="KW-0472">Membrane</keyword>
<keyword evidence="4" id="KW-0245">EGF-like domain</keyword>
<dbReference type="PRINTS" id="PR01186">
    <property type="entry name" value="INTEGRINB"/>
</dbReference>
<dbReference type="GO" id="GO:0005925">
    <property type="term" value="C:focal adhesion"/>
    <property type="evidence" value="ECO:0007669"/>
    <property type="project" value="TreeGrafter"/>
</dbReference>
<dbReference type="SUPFAM" id="SSF141072">
    <property type="entry name" value="CalX-like"/>
    <property type="match status" value="1"/>
</dbReference>
<dbReference type="FunFam" id="2.60.40.10:FF:000146">
    <property type="entry name" value="Integrin beta"/>
    <property type="match status" value="2"/>
</dbReference>
<keyword evidence="9" id="KW-1133">Transmembrane helix</keyword>
<evidence type="ECO:0000256" key="15">
    <source>
        <dbReference type="SAM" id="SignalP"/>
    </source>
</evidence>
<proteinExistence type="inferred from homology"/>
<dbReference type="Pfam" id="PF23106">
    <property type="entry name" value="EGF_Teneurin"/>
    <property type="match status" value="1"/>
</dbReference>
<dbReference type="GO" id="GO:0098609">
    <property type="term" value="P:cell-cell adhesion"/>
    <property type="evidence" value="ECO:0007669"/>
    <property type="project" value="TreeGrafter"/>
</dbReference>
<dbReference type="Pfam" id="PF03160">
    <property type="entry name" value="Calx-beta"/>
    <property type="match status" value="1"/>
</dbReference>
<evidence type="ECO:0000256" key="5">
    <source>
        <dbReference type="ARBA" id="ARBA00022692"/>
    </source>
</evidence>
<evidence type="ECO:0000256" key="10">
    <source>
        <dbReference type="ARBA" id="ARBA00023037"/>
    </source>
</evidence>
<dbReference type="Gene3D" id="2.60.40.1510">
    <property type="entry name" value="ntegrin, alpha v. Chain A, domain 3"/>
    <property type="match status" value="1"/>
</dbReference>
<keyword evidence="18" id="KW-1185">Reference proteome</keyword>
<keyword evidence="12" id="KW-1015">Disulfide bond</keyword>
<dbReference type="InterPro" id="IPR015812">
    <property type="entry name" value="Integrin_bsu"/>
</dbReference>
<keyword evidence="3" id="KW-1003">Cell membrane</keyword>
<keyword evidence="7" id="KW-0677">Repeat</keyword>
<keyword evidence="10 14" id="KW-0401">Integrin</keyword>
<reference evidence="17" key="1">
    <citation type="submission" date="2021-04" db="EMBL/GenBank/DDBJ databases">
        <authorList>
            <consortium name="Wellcome Sanger Institute Data Sharing"/>
        </authorList>
    </citation>
    <scope>NUCLEOTIDE SEQUENCE [LARGE SCALE GENOMIC DNA]</scope>
</reference>
<dbReference type="Ensembl" id="ENSSAUT00010048737.1">
    <property type="protein sequence ID" value="ENSSAUP00010046370.1"/>
    <property type="gene ID" value="ENSSAUG00010015444.1"/>
</dbReference>
<dbReference type="InterPro" id="IPR012896">
    <property type="entry name" value="Integrin_bsu_tail"/>
</dbReference>
<dbReference type="FunFam" id="2.60.40.2030:FF:000004">
    <property type="entry name" value="Integrin beta"/>
    <property type="match status" value="1"/>
</dbReference>
<organism evidence="17 18">
    <name type="scientific">Sparus aurata</name>
    <name type="common">Gilthead sea bream</name>
    <dbReference type="NCBI Taxonomy" id="8175"/>
    <lineage>
        <taxon>Eukaryota</taxon>
        <taxon>Metazoa</taxon>
        <taxon>Chordata</taxon>
        <taxon>Craniata</taxon>
        <taxon>Vertebrata</taxon>
        <taxon>Euteleostomi</taxon>
        <taxon>Actinopterygii</taxon>
        <taxon>Neopterygii</taxon>
        <taxon>Teleostei</taxon>
        <taxon>Neoteleostei</taxon>
        <taxon>Acanthomorphata</taxon>
        <taxon>Eupercaria</taxon>
        <taxon>Spariformes</taxon>
        <taxon>Sparidae</taxon>
        <taxon>Sparus</taxon>
    </lineage>
</organism>
<sequence length="1779" mass="197058">MFLGFHSHLVVSLSPCLFLTLPPPHLPPPSATVNYCLASKAKTCSECLQTGIGCAYCPDECKSPTNFSPSHPTILRAYIHVVVSHEKWEFSTRRLCFFTAQAEKINVALQKSQVSPQKVTMSFLPGEEKLVNVEVFAPTKGPLDLYILMDFSNSMADDLDNLKKMGNELASLVGNLSDDYTIGFGKFVDKVIEPQTDMRPSKLSQPWPNSDPPFSFQNVIKLTSELSDFTNKLQKERISGNLDAPEGGFDAILQAAVCRDKIGWRDHSTHLLVFSTESAFHYEADGANVLSGILPRNDEQCHLDANDKYTEDIKQDYPSIPTLVRLLGKHNIIPIFAVTNHSYTYYKKLQEYFPIAEVGLLQEDSANILQVMETAFESIRSKMSIRAEEKPKAFETQSLCVCVCVCACVVPLQGKFMMKLTAQRLSGEQPVCQMRSDEKSGTMKVKPTTFNAGVNVEASVLCPVCDCEKKAARCYGNGDLVCGKCQCHDDWLGSFCNCSSADSAKSTSQCIAPGEKEPCSGRGDCMACGTCVCYNPEQFEGPYCQYDKTQCPRHGGFLCNDRGSCVMNQCTCAEGWEGPACECPKSNQTCMDSKGGVCNGRGACVCGRCICQSSEIFIHTFSLLQVCEATRSCVQCQTWKTGEKKEDEKCKLCPFQSYTVSELKESDKVLDSCSFRDEDDDCTYYYTVDNAKDPAGNSFDVQVLEKKECPPASLLWLLPLLLFLLLLLALLLLCCWKYCACCKSCFQSPYVVLSSGRMVGFKEDEYLLRQSLLTSDHLDTPMVRTGPPKGTDVVRWKVTDNVHRAPMHPQALIKPNPKEMIQFPVSLRLNRLFSENLSRPESRDAEQLRKEVADNLNEVYKQIPGAQKVQKTSFRQDYTVMDTVLSAPRASYPDIVKLTEKNVQSGNVRDLKVVPGYYTVATDREATGAVEFQEGVESVDVHVPLFVKDEDDDKKQLQVEAIDVPLGIAEIGKRLVNITIIKEHASSVFSFLQPAYTYSRQDGVANIPISREIIEDGRTQVTYRTRDLTAKDKKDYVTVEGDLTYGPGETQKTVPVRLLELGEKDGLLEDKQVKQFVMDLSNPRQGAKLGRYPRTTVTISDQPEIAQMQQKGFINQKASSPTGYLPAPGNPNAKATGPRNIHLNWDPPPGNPMGYKVKYWIYGDPEKDAQVLDVKTPQAELTNLYPYCDYEMRVCGYNAMGDGYETDVVTCQTLEDERIHVFLFFDKCSPLDWAAPPTVKCVTKRVCEICLNIQFLSCFPPGPGEPGRLAFNVISPTVTQVSWAEPAETNGNITAYEVIYTPIDDEMKPVGAAKKVKIDNPKKRMLLIENLQSAQTYQYKVRAKNSVGWGPFRDATINLASQPARPLSIPIIPDVPIVDAEAGDEYDSYLMYSNEVMKSPTGSKTPSVSGDDYTMNGKWDQNFLFPGGSGTRNMSASSSPMSTLSSNYRGGGGSFTTETSTTYITGPGKMGASDYTDSYERKSRYYFSLSFVFLSSDARLSPGVPDTPSRLVFSALGPTALKVSWQEPHCEKDIMGYCVLYQLLNGGEVKRINVTNPAENSVIIQDLLPNHSYLFKVKAQSQEGWGPEREGVITIESAVDPKSPLSPMPGSPFTLSTPSAPGPLVFTALSPDSLQLSWDKPRKPNGDILGYVVTCEQLHGGGDVRSFQVNGDSAETSLTVPNLTENVPYKFKVQARTTQGFGPEREGIITIESQDGSKMNPSDGVFFPMRTKLWNSDGMMMTTSQHTETSGMMTQITKEVVQRSVMGGTTVTKKMFYES</sequence>
<reference evidence="17" key="3">
    <citation type="submission" date="2025-09" db="UniProtKB">
        <authorList>
            <consortium name="Ensembl"/>
        </authorList>
    </citation>
    <scope>IDENTIFICATION</scope>
</reference>
<dbReference type="InterPro" id="IPR057243">
    <property type="entry name" value="Integrin_I-EGF_CS"/>
</dbReference>
<dbReference type="GO" id="GO:0008305">
    <property type="term" value="C:integrin complex"/>
    <property type="evidence" value="ECO:0007669"/>
    <property type="project" value="TreeGrafter"/>
</dbReference>
<dbReference type="Gene3D" id="2.60.40.2030">
    <property type="match status" value="1"/>
</dbReference>
<dbReference type="SMART" id="SM00187">
    <property type="entry name" value="INB"/>
    <property type="match status" value="1"/>
</dbReference>
<comment type="similarity">
    <text evidence="2 14">Belongs to the integrin beta chain family.</text>
</comment>
<dbReference type="CDD" id="cd00063">
    <property type="entry name" value="FN3"/>
    <property type="match status" value="4"/>
</dbReference>
<feature type="domain" description="Fibronectin type-III" evidence="16">
    <location>
        <begin position="1127"/>
        <end position="1216"/>
    </location>
</feature>
<evidence type="ECO:0000259" key="16">
    <source>
        <dbReference type="PROSITE" id="PS50853"/>
    </source>
</evidence>
<comment type="subcellular location">
    <subcellularLocation>
        <location evidence="1 14">Cell membrane</location>
        <topology evidence="1 14">Single-pass type I membrane protein</topology>
    </subcellularLocation>
</comment>
<name>A0A671XBU3_SPAAU</name>
<evidence type="ECO:0000313" key="18">
    <source>
        <dbReference type="Proteomes" id="UP000472265"/>
    </source>
</evidence>
<dbReference type="PROSITE" id="PS00243">
    <property type="entry name" value="I_EGF_1"/>
    <property type="match status" value="1"/>
</dbReference>
<dbReference type="InterPro" id="IPR003961">
    <property type="entry name" value="FN3_dom"/>
</dbReference>
<dbReference type="PROSITE" id="PS50853">
    <property type="entry name" value="FN3"/>
    <property type="match status" value="4"/>
</dbReference>
<dbReference type="FunFam" id="2.10.25.10:FF:000036">
    <property type="entry name" value="Integrin beta"/>
    <property type="match status" value="1"/>
</dbReference>
<feature type="domain" description="Fibronectin type-III" evidence="16">
    <location>
        <begin position="1507"/>
        <end position="1600"/>
    </location>
</feature>
<keyword evidence="13" id="KW-0325">Glycoprotein</keyword>
<evidence type="ECO:0000256" key="3">
    <source>
        <dbReference type="ARBA" id="ARBA00022475"/>
    </source>
</evidence>
<dbReference type="Pfam" id="PF00362">
    <property type="entry name" value="Integrin_beta"/>
    <property type="match status" value="1"/>
</dbReference>
<feature type="signal peptide" evidence="15">
    <location>
        <begin position="1"/>
        <end position="18"/>
    </location>
</feature>
<dbReference type="InterPro" id="IPR002369">
    <property type="entry name" value="Integrin_bsu_VWA"/>
</dbReference>
<dbReference type="GO" id="GO:0005178">
    <property type="term" value="F:integrin binding"/>
    <property type="evidence" value="ECO:0007669"/>
    <property type="project" value="TreeGrafter"/>
</dbReference>
<dbReference type="InterPro" id="IPR038081">
    <property type="entry name" value="CalX-like_sf"/>
</dbReference>
<dbReference type="SUPFAM" id="SSF69687">
    <property type="entry name" value="Integrin beta tail domain"/>
    <property type="match status" value="1"/>
</dbReference>
<evidence type="ECO:0000313" key="17">
    <source>
        <dbReference type="Ensembl" id="ENSSAUP00010046370.1"/>
    </source>
</evidence>
<dbReference type="Gene3D" id="2.60.40.10">
    <property type="entry name" value="Immunoglobulins"/>
    <property type="match status" value="4"/>
</dbReference>
<dbReference type="SMART" id="SM01242">
    <property type="entry name" value="Integrin_B_tail"/>
    <property type="match status" value="1"/>
</dbReference>
<dbReference type="PROSITE" id="PS52047">
    <property type="entry name" value="I_EGF_2"/>
    <property type="match status" value="1"/>
</dbReference>
<dbReference type="InterPro" id="IPR036116">
    <property type="entry name" value="FN3_sf"/>
</dbReference>
<dbReference type="SMART" id="SM00237">
    <property type="entry name" value="Calx_beta"/>
    <property type="match status" value="1"/>
</dbReference>